<organism evidence="1 2">
    <name type="scientific">Melastoma candidum</name>
    <dbReference type="NCBI Taxonomy" id="119954"/>
    <lineage>
        <taxon>Eukaryota</taxon>
        <taxon>Viridiplantae</taxon>
        <taxon>Streptophyta</taxon>
        <taxon>Embryophyta</taxon>
        <taxon>Tracheophyta</taxon>
        <taxon>Spermatophyta</taxon>
        <taxon>Magnoliopsida</taxon>
        <taxon>eudicotyledons</taxon>
        <taxon>Gunneridae</taxon>
        <taxon>Pentapetalae</taxon>
        <taxon>rosids</taxon>
        <taxon>malvids</taxon>
        <taxon>Myrtales</taxon>
        <taxon>Melastomataceae</taxon>
        <taxon>Melastomatoideae</taxon>
        <taxon>Melastomateae</taxon>
        <taxon>Melastoma</taxon>
    </lineage>
</organism>
<dbReference type="Proteomes" id="UP001057402">
    <property type="component" value="Chromosome 12"/>
</dbReference>
<proteinExistence type="predicted"/>
<protein>
    <submittedName>
        <fullName evidence="1">Uncharacterized protein</fullName>
    </submittedName>
</protein>
<accession>A0ACB9L3R7</accession>
<name>A0ACB9L3R7_9MYRT</name>
<gene>
    <name evidence="1" type="ORF">MLD38_039734</name>
</gene>
<comment type="caution">
    <text evidence="1">The sequence shown here is derived from an EMBL/GenBank/DDBJ whole genome shotgun (WGS) entry which is preliminary data.</text>
</comment>
<evidence type="ECO:0000313" key="2">
    <source>
        <dbReference type="Proteomes" id="UP001057402"/>
    </source>
</evidence>
<evidence type="ECO:0000313" key="1">
    <source>
        <dbReference type="EMBL" id="KAI4304185.1"/>
    </source>
</evidence>
<keyword evidence="2" id="KW-1185">Reference proteome</keyword>
<sequence>MGLNLFDGAADDVDDISKIEVDADYARRFEHNKKREDLQRFEELKKKGLVDDPSLSSGHSSEDSESDSESSGEFYGADWDKPSKKGAEFFSALIKVRNRDPIIKQEDVSLFESDGSDGSGEDDRDRDRKRKLYLKDVAAKQLIEEGPEFDDETAESSRARNYRKSYNEEQDENRRAFLEAVEATDEDGDSSDLLVEKKREDGGRDDKDDAVEFEKRVEEYFGTKEKLDENEAFLKDYFLNEMWIDKGGKKEVGVGDEELEELEDDEEEIWKQEDYENTFRHEEDLSDVIWGHSRSVDGSVRKVDNARKKQRKSKEERLKAAELERKEELKHLKNLKKEEMKEKLKKLREISGIGEGEACQLDYAVLEDDFDPDKHDQVMKRVFDEKYYAAEDVDPNFGSDKDDEGDSDMEKPDFSKEDELLGLPKGWDVSGSSDGFLAARERSLKIKPENDDDGDFDMDLAIEEMDMQNEDVKFLDEGKRKRKQKLSLLERAKEAMLEEYYKLDYEDTIGDLKTRFKYAKIKPNRYGLKPEEILMLDDKDLNQYISLKRLAPYREKEWKVPHQKRLEIKRKNDGDQEEGKSKKHKFDELKKHGDDDRLPSTSAAEDENGGNGPGEDLQKLSRNARRRRRQAEFKLTESRLKAYGKIPPKSEKKKNK</sequence>
<dbReference type="EMBL" id="CM042891">
    <property type="protein sequence ID" value="KAI4304185.1"/>
    <property type="molecule type" value="Genomic_DNA"/>
</dbReference>
<reference evidence="2" key="1">
    <citation type="journal article" date="2023" name="Front. Plant Sci.">
        <title>Chromosomal-level genome assembly of Melastoma candidum provides insights into trichome evolution.</title>
        <authorList>
            <person name="Zhong Y."/>
            <person name="Wu W."/>
            <person name="Sun C."/>
            <person name="Zou P."/>
            <person name="Liu Y."/>
            <person name="Dai S."/>
            <person name="Zhou R."/>
        </authorList>
    </citation>
    <scope>NUCLEOTIDE SEQUENCE [LARGE SCALE GENOMIC DNA]</scope>
</reference>